<dbReference type="EMBL" id="REGN01001007">
    <property type="protein sequence ID" value="RNA37679.1"/>
    <property type="molecule type" value="Genomic_DNA"/>
</dbReference>
<dbReference type="Proteomes" id="UP000276133">
    <property type="component" value="Unassembled WGS sequence"/>
</dbReference>
<sequence length="75" mass="8978">MYPISVWHLFKIEHSINCIKRTSQKLVEAFTILLKKEIGVLKIIFYLKMKKIFETSHFFNVISTFDTFYNSNTKN</sequence>
<comment type="caution">
    <text evidence="1">The sequence shown here is derived from an EMBL/GenBank/DDBJ whole genome shotgun (WGS) entry which is preliminary data.</text>
</comment>
<gene>
    <name evidence="1" type="ORF">BpHYR1_038379</name>
</gene>
<evidence type="ECO:0000313" key="1">
    <source>
        <dbReference type="EMBL" id="RNA37679.1"/>
    </source>
</evidence>
<evidence type="ECO:0000313" key="2">
    <source>
        <dbReference type="Proteomes" id="UP000276133"/>
    </source>
</evidence>
<organism evidence="1 2">
    <name type="scientific">Brachionus plicatilis</name>
    <name type="common">Marine rotifer</name>
    <name type="synonym">Brachionus muelleri</name>
    <dbReference type="NCBI Taxonomy" id="10195"/>
    <lineage>
        <taxon>Eukaryota</taxon>
        <taxon>Metazoa</taxon>
        <taxon>Spiralia</taxon>
        <taxon>Gnathifera</taxon>
        <taxon>Rotifera</taxon>
        <taxon>Eurotatoria</taxon>
        <taxon>Monogononta</taxon>
        <taxon>Pseudotrocha</taxon>
        <taxon>Ploima</taxon>
        <taxon>Brachionidae</taxon>
        <taxon>Brachionus</taxon>
    </lineage>
</organism>
<proteinExistence type="predicted"/>
<reference evidence="1 2" key="1">
    <citation type="journal article" date="2018" name="Sci. Rep.">
        <title>Genomic signatures of local adaptation to the degree of environmental predictability in rotifers.</title>
        <authorList>
            <person name="Franch-Gras L."/>
            <person name="Hahn C."/>
            <person name="Garcia-Roger E.M."/>
            <person name="Carmona M.J."/>
            <person name="Serra M."/>
            <person name="Gomez A."/>
        </authorList>
    </citation>
    <scope>NUCLEOTIDE SEQUENCE [LARGE SCALE GENOMIC DNA]</scope>
    <source>
        <strain evidence="1">HYR1</strain>
    </source>
</reference>
<keyword evidence="2" id="KW-1185">Reference proteome</keyword>
<name>A0A3M7SPL3_BRAPC</name>
<accession>A0A3M7SPL3</accession>
<protein>
    <submittedName>
        <fullName evidence="1">Uncharacterized protein</fullName>
    </submittedName>
</protein>
<dbReference type="AlphaFoldDB" id="A0A3M7SPL3"/>